<comment type="function">
    <text evidence="2 7">Hydrolysis of 6-phosphogluconolactone to 6-phosphogluconate.</text>
</comment>
<evidence type="ECO:0000256" key="6">
    <source>
        <dbReference type="ARBA" id="ARBA00020337"/>
    </source>
</evidence>
<dbReference type="InterPro" id="IPR039104">
    <property type="entry name" value="6PGL"/>
</dbReference>
<evidence type="ECO:0000256" key="4">
    <source>
        <dbReference type="ARBA" id="ARBA00010662"/>
    </source>
</evidence>
<comment type="catalytic activity">
    <reaction evidence="1 7">
        <text>6-phospho-D-glucono-1,5-lactone + H2O = 6-phospho-D-gluconate + H(+)</text>
        <dbReference type="Rhea" id="RHEA:12556"/>
        <dbReference type="ChEBI" id="CHEBI:15377"/>
        <dbReference type="ChEBI" id="CHEBI:15378"/>
        <dbReference type="ChEBI" id="CHEBI:57955"/>
        <dbReference type="ChEBI" id="CHEBI:58759"/>
        <dbReference type="EC" id="3.1.1.31"/>
    </reaction>
</comment>
<protein>
    <recommendedName>
        <fullName evidence="6 7">6-phosphogluconolactonase</fullName>
        <shortName evidence="7">6PGL</shortName>
        <ecNumber evidence="5 7">3.1.1.31</ecNumber>
    </recommendedName>
</protein>
<accession>A0A2P7BWR3</accession>
<evidence type="ECO:0000256" key="2">
    <source>
        <dbReference type="ARBA" id="ARBA00002681"/>
    </source>
</evidence>
<sequence>MGTEHKLHSFADGNELAEALASTVADRLGAACDERGKAVLAVSGGTTPARFFKALSVKKLPWERITVTLVDERFVPPSSDRSNQKLVTGMLLQNDAASANFVGLYNDAPDVEEGAKIAAADIAELGQPFDVVTLGMGGDGHTASFFPGGDRLADAISPNQRALVLPMRAEGAGEPRLTLTLPVIVKARFAALHIEGAGKKAVLGQALEGGETSDMPIRAVLRHEPIELEIFWAP</sequence>
<dbReference type="GO" id="GO:0017057">
    <property type="term" value="F:6-phosphogluconolactonase activity"/>
    <property type="evidence" value="ECO:0007669"/>
    <property type="project" value="UniProtKB-UniRule"/>
</dbReference>
<comment type="caution">
    <text evidence="9">The sequence shown here is derived from an EMBL/GenBank/DDBJ whole genome shotgun (WGS) entry which is preliminary data.</text>
</comment>
<proteinExistence type="inferred from homology"/>
<dbReference type="InterPro" id="IPR006148">
    <property type="entry name" value="Glc/Gal-6P_isomerase"/>
</dbReference>
<dbReference type="EMBL" id="PGGO01000001">
    <property type="protein sequence ID" value="PSH70899.1"/>
    <property type="molecule type" value="Genomic_DNA"/>
</dbReference>
<evidence type="ECO:0000256" key="1">
    <source>
        <dbReference type="ARBA" id="ARBA00000832"/>
    </source>
</evidence>
<dbReference type="GO" id="GO:0005975">
    <property type="term" value="P:carbohydrate metabolic process"/>
    <property type="evidence" value="ECO:0007669"/>
    <property type="project" value="UniProtKB-UniRule"/>
</dbReference>
<dbReference type="PANTHER" id="PTHR11054">
    <property type="entry name" value="6-PHOSPHOGLUCONOLACTONASE"/>
    <property type="match status" value="1"/>
</dbReference>
<comment type="similarity">
    <text evidence="4 7">Belongs to the glucosamine/galactosamine-6-phosphate isomerase family. 6-phosphogluconolactonase subfamily.</text>
</comment>
<feature type="domain" description="Glucosamine/galactosamine-6-phosphate isomerase" evidence="8">
    <location>
        <begin position="12"/>
        <end position="222"/>
    </location>
</feature>
<evidence type="ECO:0000256" key="3">
    <source>
        <dbReference type="ARBA" id="ARBA00004961"/>
    </source>
</evidence>
<dbReference type="Gene3D" id="3.40.50.1360">
    <property type="match status" value="1"/>
</dbReference>
<dbReference type="InterPro" id="IPR037171">
    <property type="entry name" value="NagB/RpiA_transferase-like"/>
</dbReference>
<dbReference type="GO" id="GO:0006098">
    <property type="term" value="P:pentose-phosphate shunt"/>
    <property type="evidence" value="ECO:0007669"/>
    <property type="project" value="UniProtKB-UniPathway"/>
</dbReference>
<evidence type="ECO:0000259" key="8">
    <source>
        <dbReference type="Pfam" id="PF01182"/>
    </source>
</evidence>
<dbReference type="UniPathway" id="UPA00115">
    <property type="reaction ID" value="UER00409"/>
</dbReference>
<dbReference type="AlphaFoldDB" id="A0A2P7BWR3"/>
<dbReference type="SUPFAM" id="SSF100950">
    <property type="entry name" value="NagB/RpiA/CoA transferase-like"/>
    <property type="match status" value="1"/>
</dbReference>
<dbReference type="EC" id="3.1.1.31" evidence="5 7"/>
<evidence type="ECO:0000256" key="5">
    <source>
        <dbReference type="ARBA" id="ARBA00013198"/>
    </source>
</evidence>
<name>A0A2P7BWR3_9HYPH</name>
<keyword evidence="7" id="KW-0378">Hydrolase</keyword>
<dbReference type="NCBIfam" id="TIGR01198">
    <property type="entry name" value="pgl"/>
    <property type="match status" value="1"/>
</dbReference>
<dbReference type="PANTHER" id="PTHR11054:SF0">
    <property type="entry name" value="6-PHOSPHOGLUCONOLACTONASE"/>
    <property type="match status" value="1"/>
</dbReference>
<dbReference type="OrthoDB" id="9810967at2"/>
<evidence type="ECO:0000256" key="7">
    <source>
        <dbReference type="RuleBase" id="RU365095"/>
    </source>
</evidence>
<evidence type="ECO:0000313" key="9">
    <source>
        <dbReference type="EMBL" id="PSH70899.1"/>
    </source>
</evidence>
<organism evidence="9 10">
    <name type="scientific">Phyllobacterium brassicacearum</name>
    <dbReference type="NCBI Taxonomy" id="314235"/>
    <lineage>
        <taxon>Bacteria</taxon>
        <taxon>Pseudomonadati</taxon>
        <taxon>Pseudomonadota</taxon>
        <taxon>Alphaproteobacteria</taxon>
        <taxon>Hyphomicrobiales</taxon>
        <taxon>Phyllobacteriaceae</taxon>
        <taxon>Phyllobacterium</taxon>
    </lineage>
</organism>
<dbReference type="InterPro" id="IPR005900">
    <property type="entry name" value="6-phosphogluconolactonase_DevB"/>
</dbReference>
<dbReference type="CDD" id="cd01400">
    <property type="entry name" value="6PGL"/>
    <property type="match status" value="1"/>
</dbReference>
<dbReference type="Proteomes" id="UP000241444">
    <property type="component" value="Unassembled WGS sequence"/>
</dbReference>
<dbReference type="RefSeq" id="WP_106709317.1">
    <property type="nucleotide sequence ID" value="NZ_PGGO01000001.1"/>
</dbReference>
<evidence type="ECO:0000313" key="10">
    <source>
        <dbReference type="Proteomes" id="UP000241444"/>
    </source>
</evidence>
<gene>
    <name evidence="7 9" type="primary">pgl</name>
    <name evidence="9" type="ORF">CU102_02315</name>
</gene>
<comment type="pathway">
    <text evidence="3 7">Carbohydrate degradation; pentose phosphate pathway; D-ribulose 5-phosphate from D-glucose 6-phosphate (oxidative stage): step 2/3.</text>
</comment>
<reference evidence="10" key="1">
    <citation type="submission" date="2017-11" db="EMBL/GenBank/DDBJ databases">
        <authorList>
            <person name="Kuznetsova I."/>
            <person name="Sazanova A."/>
            <person name="Chirak E."/>
            <person name="Safronova V."/>
            <person name="Willems A."/>
        </authorList>
    </citation>
    <scope>NUCLEOTIDE SEQUENCE [LARGE SCALE GENOMIC DNA]</scope>
    <source>
        <strain evidence="10">STM 196</strain>
    </source>
</reference>
<dbReference type="Pfam" id="PF01182">
    <property type="entry name" value="Glucosamine_iso"/>
    <property type="match status" value="1"/>
</dbReference>
<keyword evidence="10" id="KW-1185">Reference proteome</keyword>